<keyword evidence="3" id="KW-1003">Cell membrane</keyword>
<dbReference type="FunFam" id="3.80.10.10:FF:000213">
    <property type="entry name" value="Tyrosine-sulfated glycopeptide receptor 1"/>
    <property type="match status" value="1"/>
</dbReference>
<evidence type="ECO:0008006" key="16">
    <source>
        <dbReference type="Google" id="ProtNLM"/>
    </source>
</evidence>
<keyword evidence="6" id="KW-0732">Signal</keyword>
<dbReference type="OrthoDB" id="1060944at2759"/>
<dbReference type="FunFam" id="3.80.10.10:FF:000041">
    <property type="entry name" value="LRR receptor-like serine/threonine-protein kinase ERECTA"/>
    <property type="match status" value="1"/>
</dbReference>
<dbReference type="PANTHER" id="PTHR48063:SF90">
    <property type="entry name" value="OS11G0565920 PROTEIN"/>
    <property type="match status" value="1"/>
</dbReference>
<dbReference type="FunFam" id="3.80.10.10:FF:000383">
    <property type="entry name" value="Leucine-rich repeat receptor protein kinase EMS1"/>
    <property type="match status" value="1"/>
</dbReference>
<dbReference type="OMA" id="MFISISH"/>
<evidence type="ECO:0000256" key="9">
    <source>
        <dbReference type="ARBA" id="ARBA00023136"/>
    </source>
</evidence>
<dbReference type="Pfam" id="PF23598">
    <property type="entry name" value="LRR_14"/>
    <property type="match status" value="1"/>
</dbReference>
<dbReference type="SUPFAM" id="SSF52058">
    <property type="entry name" value="L domain-like"/>
    <property type="match status" value="2"/>
</dbReference>
<dbReference type="Proteomes" id="UP000655225">
    <property type="component" value="Unassembled WGS sequence"/>
</dbReference>
<protein>
    <recommendedName>
        <fullName evidence="16">Leucine-rich repeat-containing N-terminal plant-type domain-containing protein</fullName>
    </recommendedName>
</protein>
<comment type="subcellular location">
    <subcellularLocation>
        <location evidence="1">Cell membrane</location>
        <topology evidence="1">Single-pass type I membrane protein</topology>
    </subcellularLocation>
</comment>
<evidence type="ECO:0000256" key="11">
    <source>
        <dbReference type="ARBA" id="ARBA00023180"/>
    </source>
</evidence>
<comment type="similarity">
    <text evidence="2">Belongs to the RLP family.</text>
</comment>
<keyword evidence="5" id="KW-0812">Transmembrane</keyword>
<evidence type="ECO:0000259" key="13">
    <source>
        <dbReference type="Pfam" id="PF23598"/>
    </source>
</evidence>
<organism evidence="14 15">
    <name type="scientific">Tetracentron sinense</name>
    <name type="common">Spur-leaf</name>
    <dbReference type="NCBI Taxonomy" id="13715"/>
    <lineage>
        <taxon>Eukaryota</taxon>
        <taxon>Viridiplantae</taxon>
        <taxon>Streptophyta</taxon>
        <taxon>Embryophyta</taxon>
        <taxon>Tracheophyta</taxon>
        <taxon>Spermatophyta</taxon>
        <taxon>Magnoliopsida</taxon>
        <taxon>Trochodendrales</taxon>
        <taxon>Trochodendraceae</taxon>
        <taxon>Tetracentron</taxon>
    </lineage>
</organism>
<feature type="domain" description="Leucine-rich repeat-containing N-terminal plant-type" evidence="12">
    <location>
        <begin position="23"/>
        <end position="60"/>
    </location>
</feature>
<dbReference type="EMBL" id="JABCRI010000020">
    <property type="protein sequence ID" value="KAF8388378.1"/>
    <property type="molecule type" value="Genomic_DNA"/>
</dbReference>
<dbReference type="Pfam" id="PF00560">
    <property type="entry name" value="LRR_1"/>
    <property type="match status" value="9"/>
</dbReference>
<evidence type="ECO:0000313" key="15">
    <source>
        <dbReference type="Proteomes" id="UP000655225"/>
    </source>
</evidence>
<keyword evidence="7" id="KW-0677">Repeat</keyword>
<accession>A0A835D2S5</accession>
<feature type="domain" description="Disease resistance R13L4/SHOC-2-like LRR" evidence="13">
    <location>
        <begin position="340"/>
        <end position="537"/>
    </location>
</feature>
<evidence type="ECO:0000313" key="14">
    <source>
        <dbReference type="EMBL" id="KAF8388378.1"/>
    </source>
</evidence>
<name>A0A835D2S5_TETSI</name>
<evidence type="ECO:0000256" key="4">
    <source>
        <dbReference type="ARBA" id="ARBA00022614"/>
    </source>
</evidence>
<dbReference type="InterPro" id="IPR013210">
    <property type="entry name" value="LRR_N_plant-typ"/>
</dbReference>
<evidence type="ECO:0000256" key="2">
    <source>
        <dbReference type="ARBA" id="ARBA00009592"/>
    </source>
</evidence>
<keyword evidence="4" id="KW-0433">Leucine-rich repeat</keyword>
<evidence type="ECO:0000256" key="8">
    <source>
        <dbReference type="ARBA" id="ARBA00022989"/>
    </source>
</evidence>
<keyword evidence="8" id="KW-1133">Transmembrane helix</keyword>
<reference evidence="14 15" key="1">
    <citation type="submission" date="2020-04" db="EMBL/GenBank/DDBJ databases">
        <title>Plant Genome Project.</title>
        <authorList>
            <person name="Zhang R.-G."/>
        </authorList>
    </citation>
    <scope>NUCLEOTIDE SEQUENCE [LARGE SCALE GENOMIC DNA]</scope>
    <source>
        <strain evidence="14">YNK0</strain>
        <tissue evidence="14">Leaf</tissue>
    </source>
</reference>
<dbReference type="InterPro" id="IPR032675">
    <property type="entry name" value="LRR_dom_sf"/>
</dbReference>
<keyword evidence="9" id="KW-0472">Membrane</keyword>
<evidence type="ECO:0000256" key="7">
    <source>
        <dbReference type="ARBA" id="ARBA00022737"/>
    </source>
</evidence>
<dbReference type="InterPro" id="IPR055414">
    <property type="entry name" value="LRR_R13L4/SHOC2-like"/>
</dbReference>
<keyword evidence="15" id="KW-1185">Reference proteome</keyword>
<comment type="caution">
    <text evidence="14">The sequence shown here is derived from an EMBL/GenBank/DDBJ whole genome shotgun (WGS) entry which is preliminary data.</text>
</comment>
<evidence type="ECO:0000256" key="6">
    <source>
        <dbReference type="ARBA" id="ARBA00022729"/>
    </source>
</evidence>
<dbReference type="GO" id="GO:0005886">
    <property type="term" value="C:plasma membrane"/>
    <property type="evidence" value="ECO:0007669"/>
    <property type="project" value="UniProtKB-SubCell"/>
</dbReference>
<dbReference type="Gene3D" id="3.80.10.10">
    <property type="entry name" value="Ribonuclease Inhibitor"/>
    <property type="match status" value="3"/>
</dbReference>
<evidence type="ECO:0000259" key="12">
    <source>
        <dbReference type="Pfam" id="PF08263"/>
    </source>
</evidence>
<dbReference type="InterPro" id="IPR003591">
    <property type="entry name" value="Leu-rich_rpt_typical-subtyp"/>
</dbReference>
<evidence type="ECO:0000256" key="10">
    <source>
        <dbReference type="ARBA" id="ARBA00023170"/>
    </source>
</evidence>
<keyword evidence="11" id="KW-0325">Glycoprotein</keyword>
<dbReference type="PRINTS" id="PR00019">
    <property type="entry name" value="LEURICHRPT"/>
</dbReference>
<dbReference type="Pfam" id="PF08263">
    <property type="entry name" value="LRRNT_2"/>
    <property type="match status" value="1"/>
</dbReference>
<dbReference type="AlphaFoldDB" id="A0A835D2S5"/>
<proteinExistence type="inferred from homology"/>
<dbReference type="SMART" id="SM00369">
    <property type="entry name" value="LRR_TYP"/>
    <property type="match status" value="8"/>
</dbReference>
<sequence>MGCLHLESIKPSLDEDLNLGCAEKDRKALLEFKEGLNDFSGWLSSWEGKDCCKWRGVGCNKKTGHVIKLDLKNPSCYNVEQGDRASYNKSCLSGKINHSLFHLKQLNYLDLSMINFGGISIPEFIGSLENLKYLNLSNACFAGEIPPHLGNLSRLHYLDLHGLSYVCDFSRVYANNLQWLSGLSYLKHLDMGNVDLSKVGPDWLEAFNMLPTSMAELHLPSCRLENLPLSLPFVNFSSLLVLDLSHNFFNSSIPLWLFNITSLINLYLSDSHLQGSIPNKFANMISLQELDFSGNPFMGGEIPKSMGTLCKLKRLDLYSNSITGEITNFVDSLSSCTKSSLEMLDLGGNKLSGHLPDSIGYLKKLRSLRLYRNSFWGSIPASIGNLSFLIELVISENQMNGTIPESVGQLSELVMLDLSVNSWEGVISEVHFLNLTRLEEIYISLKSPMKSLVFHSRNVWIPPFSLKSIMVDNIKIGPSFPPWLQTQKKLVEIELHNVGISDTVPDGFWKLPDIKYLDLSNNQIRGRLPNWMNFSKAEIIYLSFNLFSGPLPVNIGEIMPRLKVLDLYGNNLNDSIPYSIGKLKDLVSLFLSNNQFIGELPGFWKGLQNLQILAIANNNLTGNIPGSMGFLHSLELLLLNNNNLDGELPLSLQNCINLDTIDLGENRFCGNVPNWIGESLLSLSILRLRSNLLSGNIPRQLCQLSSLHILDLANNNLLGLIPHCLGNLTALVSGSNNSISSENENIIVVAKGGAQEYSSNRVWLVGSIDLSSNKLTGEIPEDITSLLQLGTLNLYMNSLTGKIPEKIGNLKMLETLDLSRNQLSGSIPQSLSSLTFLSHLNLSHNNLCGEIPLGNQLQTLIDPSIYEGNLALCGPPLVAKLCPAPIVRGTNGETEYDSEMLWFYVSMALGFLMGFSGVF</sequence>
<dbReference type="FunFam" id="3.80.10.10:FF:000649">
    <property type="entry name" value="Leucine Rich Repeat family protein"/>
    <property type="match status" value="1"/>
</dbReference>
<dbReference type="PROSITE" id="PS51450">
    <property type="entry name" value="LRR"/>
    <property type="match status" value="1"/>
</dbReference>
<evidence type="ECO:0000256" key="1">
    <source>
        <dbReference type="ARBA" id="ARBA00004251"/>
    </source>
</evidence>
<dbReference type="InterPro" id="IPR046956">
    <property type="entry name" value="RLP23-like"/>
</dbReference>
<dbReference type="PANTHER" id="PTHR48063">
    <property type="entry name" value="LRR RECEPTOR-LIKE KINASE"/>
    <property type="match status" value="1"/>
</dbReference>
<dbReference type="SUPFAM" id="SSF52047">
    <property type="entry name" value="RNI-like"/>
    <property type="match status" value="1"/>
</dbReference>
<keyword evidence="10" id="KW-0675">Receptor</keyword>
<evidence type="ECO:0000256" key="5">
    <source>
        <dbReference type="ARBA" id="ARBA00022692"/>
    </source>
</evidence>
<dbReference type="InterPro" id="IPR001611">
    <property type="entry name" value="Leu-rich_rpt"/>
</dbReference>
<gene>
    <name evidence="14" type="ORF">HHK36_027044</name>
</gene>
<evidence type="ECO:0000256" key="3">
    <source>
        <dbReference type="ARBA" id="ARBA00022475"/>
    </source>
</evidence>